<evidence type="ECO:0000313" key="2">
    <source>
        <dbReference type="EMBL" id="QPG98254.1"/>
    </source>
</evidence>
<proteinExistence type="predicted"/>
<evidence type="ECO:0000256" key="1">
    <source>
        <dbReference type="SAM" id="MobiDB-lite"/>
    </source>
</evidence>
<protein>
    <submittedName>
        <fullName evidence="2">Uncharacterized protein</fullName>
    </submittedName>
</protein>
<name>A0A7S9PUW3_EPIFF</name>
<keyword evidence="3" id="KW-1185">Reference proteome</keyword>
<organism evidence="2 3">
    <name type="scientific">Epichloe festucae (strain Fl1)</name>
    <dbReference type="NCBI Taxonomy" id="877507"/>
    <lineage>
        <taxon>Eukaryota</taxon>
        <taxon>Fungi</taxon>
        <taxon>Dikarya</taxon>
        <taxon>Ascomycota</taxon>
        <taxon>Pezizomycotina</taxon>
        <taxon>Sordariomycetes</taxon>
        <taxon>Hypocreomycetidae</taxon>
        <taxon>Hypocreales</taxon>
        <taxon>Clavicipitaceae</taxon>
        <taxon>Epichloe</taxon>
    </lineage>
</organism>
<dbReference type="Proteomes" id="UP000594364">
    <property type="component" value="Chromosome 2"/>
</dbReference>
<evidence type="ECO:0000313" key="3">
    <source>
        <dbReference type="Proteomes" id="UP000594364"/>
    </source>
</evidence>
<sequence length="117" mass="12972">MVKMFETLSIKEVICAVWTRSRHPVRDGGDVRDYHLGILFWIMILSDVAHGTRCISDCSDGSCDDQPSGQKQDTHPWKYCGYHPLLSNSSRHSIEQSVGLNASSAPRMASTSMTLTG</sequence>
<reference evidence="2 3" key="1">
    <citation type="journal article" date="2018" name="PLoS Genet.">
        <title>Repeat elements organise 3D genome structure and mediate transcription in the filamentous fungus Epichloe festucae.</title>
        <authorList>
            <person name="Winter D.J."/>
            <person name="Ganley A.R.D."/>
            <person name="Young C.A."/>
            <person name="Liachko I."/>
            <person name="Schardl C.L."/>
            <person name="Dupont P.Y."/>
            <person name="Berry D."/>
            <person name="Ram A."/>
            <person name="Scott B."/>
            <person name="Cox M.P."/>
        </authorList>
    </citation>
    <scope>NUCLEOTIDE SEQUENCE [LARGE SCALE GENOMIC DNA]</scope>
    <source>
        <strain evidence="2 3">Fl1</strain>
    </source>
</reference>
<accession>A0A7S9PUW3</accession>
<dbReference type="EMBL" id="CP031386">
    <property type="protein sequence ID" value="QPG98254.1"/>
    <property type="molecule type" value="Genomic_DNA"/>
</dbReference>
<feature type="region of interest" description="Disordered" evidence="1">
    <location>
        <begin position="97"/>
        <end position="117"/>
    </location>
</feature>
<gene>
    <name evidence="2" type="ORF">C2857_007422</name>
</gene>
<dbReference type="AlphaFoldDB" id="A0A7S9PUW3"/>